<dbReference type="InterPro" id="IPR001789">
    <property type="entry name" value="Sig_transdc_resp-reg_receiver"/>
</dbReference>
<organism evidence="17 18">
    <name type="scientific">Almyronema epifaneia S1</name>
    <dbReference type="NCBI Taxonomy" id="2991925"/>
    <lineage>
        <taxon>Bacteria</taxon>
        <taxon>Bacillati</taxon>
        <taxon>Cyanobacteriota</taxon>
        <taxon>Cyanophyceae</taxon>
        <taxon>Nodosilineales</taxon>
        <taxon>Nodosilineaceae</taxon>
        <taxon>Almyronema</taxon>
        <taxon>Almyronema epifaneia</taxon>
    </lineage>
</organism>
<dbReference type="SMART" id="SM00448">
    <property type="entry name" value="REC"/>
    <property type="match status" value="1"/>
</dbReference>
<dbReference type="InterPro" id="IPR035965">
    <property type="entry name" value="PAS-like_dom_sf"/>
</dbReference>
<dbReference type="InterPro" id="IPR001294">
    <property type="entry name" value="Phytochrome"/>
</dbReference>
<dbReference type="InterPro" id="IPR003018">
    <property type="entry name" value="GAF"/>
</dbReference>
<dbReference type="SUPFAM" id="SSF52172">
    <property type="entry name" value="CheY-like"/>
    <property type="match status" value="1"/>
</dbReference>
<dbReference type="PROSITE" id="PS50046">
    <property type="entry name" value="PHYTOCHROME_2"/>
    <property type="match status" value="1"/>
</dbReference>
<keyword evidence="5 12" id="KW-0597">Phosphoprotein</keyword>
<dbReference type="InterPro" id="IPR043150">
    <property type="entry name" value="Phytochrome_PHY_sf"/>
</dbReference>
<evidence type="ECO:0000256" key="13">
    <source>
        <dbReference type="SAM" id="Coils"/>
    </source>
</evidence>
<dbReference type="CDD" id="cd16922">
    <property type="entry name" value="HATPase_EvgS-ArcB-TorS-like"/>
    <property type="match status" value="1"/>
</dbReference>
<dbReference type="InterPro" id="IPR013654">
    <property type="entry name" value="PAS_2"/>
</dbReference>
<keyword evidence="7" id="KW-0808">Transferase</keyword>
<dbReference type="InterPro" id="IPR036890">
    <property type="entry name" value="HATPase_C_sf"/>
</dbReference>
<dbReference type="SMART" id="SM00065">
    <property type="entry name" value="GAF"/>
    <property type="match status" value="1"/>
</dbReference>
<dbReference type="Pfam" id="PF01590">
    <property type="entry name" value="GAF"/>
    <property type="match status" value="1"/>
</dbReference>
<evidence type="ECO:0000259" key="16">
    <source>
        <dbReference type="PROSITE" id="PS50110"/>
    </source>
</evidence>
<dbReference type="Gene3D" id="1.10.287.130">
    <property type="match status" value="1"/>
</dbReference>
<evidence type="ECO:0000256" key="11">
    <source>
        <dbReference type="ARBA" id="ARBA00023170"/>
    </source>
</evidence>
<evidence type="ECO:0000256" key="2">
    <source>
        <dbReference type="ARBA" id="ARBA00006402"/>
    </source>
</evidence>
<keyword evidence="11" id="KW-0675">Receptor</keyword>
<keyword evidence="9" id="KW-0157">Chromophore</keyword>
<dbReference type="InterPro" id="IPR003594">
    <property type="entry name" value="HATPase_dom"/>
</dbReference>
<dbReference type="InterPro" id="IPR029016">
    <property type="entry name" value="GAF-like_dom_sf"/>
</dbReference>
<dbReference type="PROSITE" id="PS50109">
    <property type="entry name" value="HIS_KIN"/>
    <property type="match status" value="1"/>
</dbReference>
<dbReference type="InterPro" id="IPR005467">
    <property type="entry name" value="His_kinase_dom"/>
</dbReference>
<sequence length="898" mass="99565">MAVDFSDLSQYSDEPAHLIGHIQPHGALLVLQAPSLEIVQVSSNIATYCGHSPPALLHQPLESVLQPAVAEAIRQMLAQNPAGPFPPLRGTVPTRPDTPYLLTLYRSGSYVVLELEPFSQLLLDLRDLDYPLRQTIVEIKQAQSLAESCQKVVQVVQQLTDFDRVMVYRFDFDDSGVVVAEARRDGLEPYLGLRYPAVDIPPTARRIFAQKWLRSIPDLDYQPVDLLAATVPEPINLTASDLRGVSLCHRTYLRNMGVKASLTIPLVDRQNLWGLIACHHQVPKAIAYTTRKVCELLGQLISVELVLQQEREFKHYREQIQQIERAFRQALSRQPNQIEKVLKNNQATLLNLVQASGMAIALGDQVLLVGQTPTLPEVADLLQWLMTQAAQESYHTDNLAAYYRAAQTFAYPVRGLLSISVQVSHTAYHLVWFRPQQSYTIEWGGNPSEAVAVDEAGSVRLRPRGSFQVWKEQVGDRSLPWLPLEVEAAQELRHSLLVAALESSQTALERVVAEALQANQAKSEFLANMSHEIRTPMNAIIGFAQLLETTPLDEQQRSYLKSITHSGEDLLAIINDILDLSKLEAGELKLYSTTFDLASTVEELIERFQPQATQKGLRLQAAIAAEVPQYLEGPVKRLRQVLTNLINNAIKFTASGEIEVSVQRLAEVEAASAVKLGFSVRDTGIGIAPADQARIFAPFTQVEASASRQYEGTGLGLAICRKIVYLMNGEIGVNSHPGIGSTFWFQVALTPAPKPIDSDSTPPLSPTRSAATARILVVEDVLVNQKLMLKALERLGYQADAVDNGNDALQQVTEQTYDLILMDCQMPELDGYETTRRLRQLDEVAKPMPVIGVTAHAMVGDREKCLEAGMDDYLSKPVRLNDLKVMLEKWLITPSADA</sequence>
<dbReference type="InterPro" id="IPR003661">
    <property type="entry name" value="HisK_dim/P_dom"/>
</dbReference>
<keyword evidence="10" id="KW-0902">Two-component regulatory system</keyword>
<dbReference type="InterPro" id="IPR011006">
    <property type="entry name" value="CheY-like_superfamily"/>
</dbReference>
<evidence type="ECO:0000259" key="14">
    <source>
        <dbReference type="PROSITE" id="PS50046"/>
    </source>
</evidence>
<dbReference type="Gene3D" id="3.40.50.2300">
    <property type="match status" value="1"/>
</dbReference>
<reference evidence="17 18" key="1">
    <citation type="submission" date="2024-10" db="EMBL/GenBank/DDBJ databases">
        <authorList>
            <person name="Ratan Roy A."/>
            <person name="Morales Sandoval P.H."/>
            <person name="De Los Santos Villalobos S."/>
            <person name="Chakraborty S."/>
            <person name="Mukherjee J."/>
        </authorList>
    </citation>
    <scope>NUCLEOTIDE SEQUENCE [LARGE SCALE GENOMIC DNA]</scope>
    <source>
        <strain evidence="17 18">S1</strain>
    </source>
</reference>
<keyword evidence="4" id="KW-0600">Photoreceptor protein</keyword>
<dbReference type="Proteomes" id="UP001600165">
    <property type="component" value="Unassembled WGS sequence"/>
</dbReference>
<dbReference type="Pfam" id="PF00360">
    <property type="entry name" value="PHY"/>
    <property type="match status" value="1"/>
</dbReference>
<comment type="similarity">
    <text evidence="2">In the N-terminal section; belongs to the phytochrome family.</text>
</comment>
<gene>
    <name evidence="17" type="ORF">ACFVKH_16740</name>
</gene>
<evidence type="ECO:0000256" key="8">
    <source>
        <dbReference type="ARBA" id="ARBA00022777"/>
    </source>
</evidence>
<feature type="modified residue" description="4-aspartylphosphate" evidence="12">
    <location>
        <position position="823"/>
    </location>
</feature>
<keyword evidence="18" id="KW-1185">Reference proteome</keyword>
<keyword evidence="13" id="KW-0175">Coiled coil</keyword>
<dbReference type="InterPro" id="IPR036097">
    <property type="entry name" value="HisK_dim/P_sf"/>
</dbReference>
<feature type="coiled-coil region" evidence="13">
    <location>
        <begin position="306"/>
        <end position="333"/>
    </location>
</feature>
<dbReference type="SUPFAM" id="SSF55785">
    <property type="entry name" value="PYP-like sensor domain (PAS domain)"/>
    <property type="match status" value="1"/>
</dbReference>
<dbReference type="Pfam" id="PF08446">
    <property type="entry name" value="PAS_2"/>
    <property type="match status" value="1"/>
</dbReference>
<dbReference type="Gene3D" id="3.30.450.20">
    <property type="entry name" value="PAS domain"/>
    <property type="match status" value="1"/>
</dbReference>
<dbReference type="GO" id="GO:0005524">
    <property type="term" value="F:ATP binding"/>
    <property type="evidence" value="ECO:0007669"/>
    <property type="project" value="UniProtKB-KW"/>
</dbReference>
<dbReference type="InterPro" id="IPR013515">
    <property type="entry name" value="Phytochrome_cen-reg"/>
</dbReference>
<feature type="domain" description="Phytochrome chromophore attachment site" evidence="14">
    <location>
        <begin position="144"/>
        <end position="299"/>
    </location>
</feature>
<dbReference type="SMART" id="SM00388">
    <property type="entry name" value="HisKA"/>
    <property type="match status" value="1"/>
</dbReference>
<keyword evidence="8" id="KW-0418">Kinase</keyword>
<dbReference type="CDD" id="cd00082">
    <property type="entry name" value="HisKA"/>
    <property type="match status" value="1"/>
</dbReference>
<dbReference type="Pfam" id="PF00072">
    <property type="entry name" value="Response_reg"/>
    <property type="match status" value="1"/>
</dbReference>
<evidence type="ECO:0000256" key="12">
    <source>
        <dbReference type="PROSITE-ProRule" id="PRU00169"/>
    </source>
</evidence>
<dbReference type="PROSITE" id="PS50110">
    <property type="entry name" value="RESPONSE_REGULATORY"/>
    <property type="match status" value="1"/>
</dbReference>
<dbReference type="CDD" id="cd17546">
    <property type="entry name" value="REC_hyHK_CKI1_RcsC-like"/>
    <property type="match status" value="1"/>
</dbReference>
<name>A0ABW6IKR9_9CYAN</name>
<comment type="caution">
    <text evidence="17">The sequence shown here is derived from an EMBL/GenBank/DDBJ whole genome shotgun (WGS) entry which is preliminary data.</text>
</comment>
<dbReference type="SUPFAM" id="SSF47384">
    <property type="entry name" value="Homodimeric domain of signal transducing histidine kinase"/>
    <property type="match status" value="1"/>
</dbReference>
<dbReference type="Pfam" id="PF00512">
    <property type="entry name" value="HisKA"/>
    <property type="match status" value="1"/>
</dbReference>
<dbReference type="PANTHER" id="PTHR45339">
    <property type="entry name" value="HYBRID SIGNAL TRANSDUCTION HISTIDINE KINASE J"/>
    <property type="match status" value="1"/>
</dbReference>
<dbReference type="SMART" id="SM00387">
    <property type="entry name" value="HATPase_c"/>
    <property type="match status" value="1"/>
</dbReference>
<dbReference type="PANTHER" id="PTHR45339:SF1">
    <property type="entry name" value="HYBRID SIGNAL TRANSDUCTION HISTIDINE KINASE J"/>
    <property type="match status" value="1"/>
</dbReference>
<evidence type="ECO:0000256" key="3">
    <source>
        <dbReference type="ARBA" id="ARBA00012438"/>
    </source>
</evidence>
<dbReference type="Gene3D" id="3.30.450.270">
    <property type="match status" value="1"/>
</dbReference>
<dbReference type="Pfam" id="PF02518">
    <property type="entry name" value="HATPase_c"/>
    <property type="match status" value="1"/>
</dbReference>
<keyword evidence="6" id="KW-0716">Sensory transduction</keyword>
<evidence type="ECO:0000256" key="9">
    <source>
        <dbReference type="ARBA" id="ARBA00022991"/>
    </source>
</evidence>
<evidence type="ECO:0000313" key="17">
    <source>
        <dbReference type="EMBL" id="MFE4107934.1"/>
    </source>
</evidence>
<evidence type="ECO:0000256" key="7">
    <source>
        <dbReference type="ARBA" id="ARBA00022679"/>
    </source>
</evidence>
<dbReference type="PRINTS" id="PR01033">
    <property type="entry name" value="PHYTOCHROME"/>
</dbReference>
<dbReference type="RefSeq" id="WP_377967136.1">
    <property type="nucleotide sequence ID" value="NZ_JBHZOL010000095.1"/>
</dbReference>
<evidence type="ECO:0000313" key="18">
    <source>
        <dbReference type="Proteomes" id="UP001600165"/>
    </source>
</evidence>
<evidence type="ECO:0000256" key="1">
    <source>
        <dbReference type="ARBA" id="ARBA00000085"/>
    </source>
</evidence>
<dbReference type="EMBL" id="JBHZOL010000095">
    <property type="protein sequence ID" value="MFE4107934.1"/>
    <property type="molecule type" value="Genomic_DNA"/>
</dbReference>
<feature type="domain" description="Histidine kinase" evidence="15">
    <location>
        <begin position="528"/>
        <end position="751"/>
    </location>
</feature>
<dbReference type="SUPFAM" id="SSF55874">
    <property type="entry name" value="ATPase domain of HSP90 chaperone/DNA topoisomerase II/histidine kinase"/>
    <property type="match status" value="1"/>
</dbReference>
<keyword evidence="17" id="KW-0547">Nucleotide-binding</keyword>
<accession>A0ABW6IKR9</accession>
<keyword evidence="17" id="KW-0067">ATP-binding</keyword>
<feature type="domain" description="Response regulatory" evidence="16">
    <location>
        <begin position="774"/>
        <end position="891"/>
    </location>
</feature>
<dbReference type="Gene3D" id="3.30.450.40">
    <property type="match status" value="1"/>
</dbReference>
<evidence type="ECO:0000256" key="4">
    <source>
        <dbReference type="ARBA" id="ARBA00022543"/>
    </source>
</evidence>
<proteinExistence type="inferred from homology"/>
<evidence type="ECO:0000256" key="10">
    <source>
        <dbReference type="ARBA" id="ARBA00023012"/>
    </source>
</evidence>
<dbReference type="SUPFAM" id="SSF55781">
    <property type="entry name" value="GAF domain-like"/>
    <property type="match status" value="2"/>
</dbReference>
<dbReference type="Gene3D" id="3.30.565.10">
    <property type="entry name" value="Histidine kinase-like ATPase, C-terminal domain"/>
    <property type="match status" value="1"/>
</dbReference>
<comment type="catalytic activity">
    <reaction evidence="1">
        <text>ATP + protein L-histidine = ADP + protein N-phospho-L-histidine.</text>
        <dbReference type="EC" id="2.7.13.3"/>
    </reaction>
</comment>
<dbReference type="EC" id="2.7.13.3" evidence="3"/>
<evidence type="ECO:0000259" key="15">
    <source>
        <dbReference type="PROSITE" id="PS50109"/>
    </source>
</evidence>
<protein>
    <recommendedName>
        <fullName evidence="3">histidine kinase</fullName>
        <ecNumber evidence="3">2.7.13.3</ecNumber>
    </recommendedName>
</protein>
<dbReference type="InterPro" id="IPR016132">
    <property type="entry name" value="Phyto_chromo_attachment"/>
</dbReference>
<evidence type="ECO:0000256" key="6">
    <source>
        <dbReference type="ARBA" id="ARBA00022606"/>
    </source>
</evidence>
<evidence type="ECO:0000256" key="5">
    <source>
        <dbReference type="ARBA" id="ARBA00022553"/>
    </source>
</evidence>